<comment type="caution">
    <text evidence="2">The sequence shown here is derived from an EMBL/GenBank/DDBJ whole genome shotgun (WGS) entry which is preliminary data.</text>
</comment>
<dbReference type="AlphaFoldDB" id="A0AAW6LNL5"/>
<sequence>MSDSTPLAYTYETAAKAVGVSADYIRREKAAGRLAHRMVGRRVTIPAEALQAWYDLHTGS</sequence>
<dbReference type="RefSeq" id="WP_275232397.1">
    <property type="nucleotide sequence ID" value="NZ_JARDXE010000017.1"/>
</dbReference>
<dbReference type="Proteomes" id="UP001217325">
    <property type="component" value="Unassembled WGS sequence"/>
</dbReference>
<proteinExistence type="predicted"/>
<organism evidence="2 3">
    <name type="scientific">Rhodococcus qingshengii</name>
    <dbReference type="NCBI Taxonomy" id="334542"/>
    <lineage>
        <taxon>Bacteria</taxon>
        <taxon>Bacillati</taxon>
        <taxon>Actinomycetota</taxon>
        <taxon>Actinomycetes</taxon>
        <taxon>Mycobacteriales</taxon>
        <taxon>Nocardiaceae</taxon>
        <taxon>Rhodococcus</taxon>
        <taxon>Rhodococcus erythropolis group</taxon>
    </lineage>
</organism>
<protein>
    <submittedName>
        <fullName evidence="2">Excisionase family DNA-binding protein</fullName>
    </submittedName>
</protein>
<feature type="domain" description="Helix-turn-helix" evidence="1">
    <location>
        <begin position="9"/>
        <end position="53"/>
    </location>
</feature>
<dbReference type="EMBL" id="JARDXE010000017">
    <property type="protein sequence ID" value="MDE8648159.1"/>
    <property type="molecule type" value="Genomic_DNA"/>
</dbReference>
<dbReference type="Pfam" id="PF12728">
    <property type="entry name" value="HTH_17"/>
    <property type="match status" value="1"/>
</dbReference>
<keyword evidence="2" id="KW-0238">DNA-binding</keyword>
<evidence type="ECO:0000259" key="1">
    <source>
        <dbReference type="Pfam" id="PF12728"/>
    </source>
</evidence>
<evidence type="ECO:0000313" key="2">
    <source>
        <dbReference type="EMBL" id="MDE8648159.1"/>
    </source>
</evidence>
<reference evidence="2" key="1">
    <citation type="submission" date="2023-02" db="EMBL/GenBank/DDBJ databases">
        <title>A novel hydrolase synthesized by Rhodococcus erythropolis HQ is responsible for the detoxification of Zearalenone.</title>
        <authorList>
            <person name="Hu J."/>
            <person name="Xu J."/>
        </authorList>
    </citation>
    <scope>NUCLEOTIDE SEQUENCE</scope>
    <source>
        <strain evidence="2">HQ</strain>
    </source>
</reference>
<evidence type="ECO:0000313" key="3">
    <source>
        <dbReference type="Proteomes" id="UP001217325"/>
    </source>
</evidence>
<accession>A0AAW6LNL5</accession>
<name>A0AAW6LNL5_RHOSG</name>
<gene>
    <name evidence="2" type="ORF">PXH69_24635</name>
</gene>
<dbReference type="NCBIfam" id="TIGR01764">
    <property type="entry name" value="excise"/>
    <property type="match status" value="1"/>
</dbReference>
<dbReference type="InterPro" id="IPR041657">
    <property type="entry name" value="HTH_17"/>
</dbReference>
<dbReference type="InterPro" id="IPR010093">
    <property type="entry name" value="SinI_DNA-bd"/>
</dbReference>
<dbReference type="GO" id="GO:0003677">
    <property type="term" value="F:DNA binding"/>
    <property type="evidence" value="ECO:0007669"/>
    <property type="project" value="UniProtKB-KW"/>
</dbReference>